<keyword evidence="7" id="KW-0406">Ion transport</keyword>
<accession>A0ABX0FKP4</accession>
<keyword evidence="5 11" id="KW-0812">Transmembrane</keyword>
<feature type="domain" description="TonB-dependent receptor-like beta-barrel" evidence="14">
    <location>
        <begin position="286"/>
        <end position="664"/>
    </location>
</feature>
<name>A0ABX0FKP4_9BURK</name>
<dbReference type="SUPFAM" id="SSF56935">
    <property type="entry name" value="Porins"/>
    <property type="match status" value="1"/>
</dbReference>
<evidence type="ECO:0000313" key="16">
    <source>
        <dbReference type="EMBL" id="NGZ85152.1"/>
    </source>
</evidence>
<evidence type="ECO:0000256" key="7">
    <source>
        <dbReference type="ARBA" id="ARBA00023065"/>
    </source>
</evidence>
<keyword evidence="3 11" id="KW-1134">Transmembrane beta strand</keyword>
<keyword evidence="4" id="KW-0410">Iron transport</keyword>
<evidence type="ECO:0000256" key="11">
    <source>
        <dbReference type="PROSITE-ProRule" id="PRU01360"/>
    </source>
</evidence>
<keyword evidence="13" id="KW-0732">Signal</keyword>
<comment type="caution">
    <text evidence="16">The sequence shown here is derived from an EMBL/GenBank/DDBJ whole genome shotgun (WGS) entry which is preliminary data.</text>
</comment>
<dbReference type="PANTHER" id="PTHR32552">
    <property type="entry name" value="FERRICHROME IRON RECEPTOR-RELATED"/>
    <property type="match status" value="1"/>
</dbReference>
<comment type="similarity">
    <text evidence="11 12">Belongs to the TonB-dependent receptor family.</text>
</comment>
<organism evidence="16 17">
    <name type="scientific">Duganella aceris</name>
    <dbReference type="NCBI Taxonomy" id="2703883"/>
    <lineage>
        <taxon>Bacteria</taxon>
        <taxon>Pseudomonadati</taxon>
        <taxon>Pseudomonadota</taxon>
        <taxon>Betaproteobacteria</taxon>
        <taxon>Burkholderiales</taxon>
        <taxon>Oxalobacteraceae</taxon>
        <taxon>Telluria group</taxon>
        <taxon>Duganella</taxon>
    </lineage>
</organism>
<keyword evidence="10 11" id="KW-0998">Cell outer membrane</keyword>
<feature type="domain" description="TonB-dependent receptor plug" evidence="15">
    <location>
        <begin position="52"/>
        <end position="159"/>
    </location>
</feature>
<dbReference type="Pfam" id="PF00593">
    <property type="entry name" value="TonB_dep_Rec_b-barrel"/>
    <property type="match status" value="1"/>
</dbReference>
<feature type="signal peptide" evidence="13">
    <location>
        <begin position="1"/>
        <end position="22"/>
    </location>
</feature>
<evidence type="ECO:0000256" key="4">
    <source>
        <dbReference type="ARBA" id="ARBA00022496"/>
    </source>
</evidence>
<dbReference type="Gene3D" id="2.40.170.20">
    <property type="entry name" value="TonB-dependent receptor, beta-barrel domain"/>
    <property type="match status" value="1"/>
</dbReference>
<evidence type="ECO:0000256" key="2">
    <source>
        <dbReference type="ARBA" id="ARBA00022448"/>
    </source>
</evidence>
<evidence type="ECO:0000256" key="10">
    <source>
        <dbReference type="ARBA" id="ARBA00023237"/>
    </source>
</evidence>
<dbReference type="InterPro" id="IPR039426">
    <property type="entry name" value="TonB-dep_rcpt-like"/>
</dbReference>
<evidence type="ECO:0000256" key="1">
    <source>
        <dbReference type="ARBA" id="ARBA00004571"/>
    </source>
</evidence>
<protein>
    <submittedName>
        <fullName evidence="16">TonB-dependent receptor plug domain-containing protein</fullName>
    </submittedName>
</protein>
<keyword evidence="17" id="KW-1185">Reference proteome</keyword>
<dbReference type="PANTHER" id="PTHR32552:SF81">
    <property type="entry name" value="TONB-DEPENDENT OUTER MEMBRANE RECEPTOR"/>
    <property type="match status" value="1"/>
</dbReference>
<evidence type="ECO:0000256" key="5">
    <source>
        <dbReference type="ARBA" id="ARBA00022692"/>
    </source>
</evidence>
<keyword evidence="9 11" id="KW-0472">Membrane</keyword>
<dbReference type="InterPro" id="IPR012910">
    <property type="entry name" value="Plug_dom"/>
</dbReference>
<comment type="subcellular location">
    <subcellularLocation>
        <location evidence="1 11">Cell outer membrane</location>
        <topology evidence="1 11">Multi-pass membrane protein</topology>
    </subcellularLocation>
</comment>
<dbReference type="Proteomes" id="UP000666369">
    <property type="component" value="Unassembled WGS sequence"/>
</dbReference>
<evidence type="ECO:0000259" key="14">
    <source>
        <dbReference type="Pfam" id="PF00593"/>
    </source>
</evidence>
<reference evidence="17" key="1">
    <citation type="submission" date="2023-07" db="EMBL/GenBank/DDBJ databases">
        <title>Duganella aceri sp. nov., isolated from tree sap.</title>
        <authorList>
            <person name="Kim I.S."/>
        </authorList>
    </citation>
    <scope>NUCLEOTIDE SEQUENCE [LARGE SCALE GENOMIC DNA]</scope>
    <source>
        <strain evidence="17">SAP-35</strain>
    </source>
</reference>
<dbReference type="InterPro" id="IPR036942">
    <property type="entry name" value="Beta-barrel_TonB_sf"/>
</dbReference>
<keyword evidence="6" id="KW-0408">Iron</keyword>
<feature type="chain" id="PRO_5047346760" evidence="13">
    <location>
        <begin position="23"/>
        <end position="709"/>
    </location>
</feature>
<keyword evidence="2 11" id="KW-0813">Transport</keyword>
<dbReference type="Pfam" id="PF07715">
    <property type="entry name" value="Plug"/>
    <property type="match status" value="1"/>
</dbReference>
<evidence type="ECO:0000256" key="8">
    <source>
        <dbReference type="ARBA" id="ARBA00023077"/>
    </source>
</evidence>
<evidence type="ECO:0000256" key="9">
    <source>
        <dbReference type="ARBA" id="ARBA00023136"/>
    </source>
</evidence>
<evidence type="ECO:0000256" key="6">
    <source>
        <dbReference type="ARBA" id="ARBA00023004"/>
    </source>
</evidence>
<evidence type="ECO:0000256" key="3">
    <source>
        <dbReference type="ARBA" id="ARBA00022452"/>
    </source>
</evidence>
<evidence type="ECO:0000256" key="13">
    <source>
        <dbReference type="SAM" id="SignalP"/>
    </source>
</evidence>
<evidence type="ECO:0000256" key="12">
    <source>
        <dbReference type="RuleBase" id="RU003357"/>
    </source>
</evidence>
<dbReference type="PROSITE" id="PS52016">
    <property type="entry name" value="TONB_DEPENDENT_REC_3"/>
    <property type="match status" value="1"/>
</dbReference>
<dbReference type="InterPro" id="IPR000531">
    <property type="entry name" value="Beta-barrel_TonB"/>
</dbReference>
<evidence type="ECO:0000313" key="17">
    <source>
        <dbReference type="Proteomes" id="UP000666369"/>
    </source>
</evidence>
<dbReference type="EMBL" id="JAADJT010000005">
    <property type="protein sequence ID" value="NGZ85152.1"/>
    <property type="molecule type" value="Genomic_DNA"/>
</dbReference>
<dbReference type="RefSeq" id="WP_166103316.1">
    <property type="nucleotide sequence ID" value="NZ_JAADJT010000005.1"/>
</dbReference>
<sequence length="709" mass="75550">MTTKPMLTSCASLLSLCFPAHAADTTATADPEPAAQTVYVTANKGQPQILVEAPMSVQAFSGKELAAKNVYKLDDLITAVPGASQSEQLGEFNRTYSIRGSGSGGGAGDAMLGYYVDDTPFVTPNLQIAPPLRLMDIQQVEVLRGPYGTLYGQGAMGGTMIFRTRNPSLKAVTGDAETYVANVKGSSGASYGAAAAVSIPLIEGKLGLRLSGGGDFRAGWADVYAGAPTGAPRATDANKMHKGDARAVLLWLPNEDLRVRLQYMHFGGKQDYTQEMASVSPAYFANYGAVDGYEKSSNDLYGVSVEYDLGFANLTSATGYTSFDLSNLSGLLAPIVGNGRLFNRFKGHSVTQELRLASTAAGPLHWVGGLYYNNAESDIGYDVDFEVPVINTIGSTNIGTRNTSVFGEVSYDLFGGKLVPLLGLRRYRDDRSFLGTTVTPAPSTTTGGAKPAVTTWRANLAYHPDRDMTVYFNAGTGFRGGIVQAPLQVAALRADGIIVDQALAPDRMKNLEVGIKGALRGSRLTYEFNAYRLLYTNIQSGLATSIGLSANATLGDATMKGLDFSLQWEPLKGLSLGLSGDRNWSTYDRVNPLVAQGIGAVVRDGGQLINTPKYTARVDIGYTTPLNAAWAFYSNASAARIASRLNQGGASTAEFNLFDGNIGLRGVRYETELYGQNLGDAHGPWSIRRPGFIAGPTPRTVGVRVRYHF</sequence>
<gene>
    <name evidence="16" type="ORF">GW587_12920</name>
</gene>
<proteinExistence type="inferred from homology"/>
<evidence type="ECO:0000259" key="15">
    <source>
        <dbReference type="Pfam" id="PF07715"/>
    </source>
</evidence>
<keyword evidence="16" id="KW-0675">Receptor</keyword>
<keyword evidence="8 12" id="KW-0798">TonB box</keyword>